<gene>
    <name evidence="1" type="ordered locus">MTR_8g023000</name>
</gene>
<reference evidence="1 3" key="2">
    <citation type="journal article" date="2014" name="BMC Genomics">
        <title>An improved genome release (version Mt4.0) for the model legume Medicago truncatula.</title>
        <authorList>
            <person name="Tang H."/>
            <person name="Krishnakumar V."/>
            <person name="Bidwell S."/>
            <person name="Rosen B."/>
            <person name="Chan A."/>
            <person name="Zhou S."/>
            <person name="Gentzbittel L."/>
            <person name="Childs K.L."/>
            <person name="Yandell M."/>
            <person name="Gundlach H."/>
            <person name="Mayer K.F."/>
            <person name="Schwartz D.C."/>
            <person name="Town C.D."/>
        </authorList>
    </citation>
    <scope>GENOME REANNOTATION</scope>
    <source>
        <strain evidence="2 3">cv. Jemalong A17</strain>
    </source>
</reference>
<evidence type="ECO:0000313" key="1">
    <source>
        <dbReference type="EMBL" id="AET01912.1"/>
    </source>
</evidence>
<dbReference type="EnsemblPlants" id="AET01912">
    <property type="protein sequence ID" value="AET01912"/>
    <property type="gene ID" value="MTR_8g023000"/>
</dbReference>
<dbReference type="PaxDb" id="3880-AET01912"/>
<protein>
    <submittedName>
        <fullName evidence="1 2">Uncharacterized protein</fullName>
    </submittedName>
</protein>
<evidence type="ECO:0000313" key="2">
    <source>
        <dbReference type="EnsemblPlants" id="AET01912"/>
    </source>
</evidence>
<organism evidence="1 3">
    <name type="scientific">Medicago truncatula</name>
    <name type="common">Barrel medic</name>
    <name type="synonym">Medicago tribuloides</name>
    <dbReference type="NCBI Taxonomy" id="3880"/>
    <lineage>
        <taxon>Eukaryota</taxon>
        <taxon>Viridiplantae</taxon>
        <taxon>Streptophyta</taxon>
        <taxon>Embryophyta</taxon>
        <taxon>Tracheophyta</taxon>
        <taxon>Spermatophyta</taxon>
        <taxon>Magnoliopsida</taxon>
        <taxon>eudicotyledons</taxon>
        <taxon>Gunneridae</taxon>
        <taxon>Pentapetalae</taxon>
        <taxon>rosids</taxon>
        <taxon>fabids</taxon>
        <taxon>Fabales</taxon>
        <taxon>Fabaceae</taxon>
        <taxon>Papilionoideae</taxon>
        <taxon>50 kb inversion clade</taxon>
        <taxon>NPAAA clade</taxon>
        <taxon>Hologalegina</taxon>
        <taxon>IRL clade</taxon>
        <taxon>Trifolieae</taxon>
        <taxon>Medicago</taxon>
    </lineage>
</organism>
<accession>G7L958</accession>
<dbReference type="HOGENOM" id="CLU_2362957_0_0_1"/>
<reference evidence="1 3" key="1">
    <citation type="journal article" date="2011" name="Nature">
        <title>The Medicago genome provides insight into the evolution of rhizobial symbioses.</title>
        <authorList>
            <person name="Young N.D."/>
            <person name="Debelle F."/>
            <person name="Oldroyd G.E."/>
            <person name="Geurts R."/>
            <person name="Cannon S.B."/>
            <person name="Udvardi M.K."/>
            <person name="Benedito V.A."/>
            <person name="Mayer K.F."/>
            <person name="Gouzy J."/>
            <person name="Schoof H."/>
            <person name="Van de Peer Y."/>
            <person name="Proost S."/>
            <person name="Cook D.R."/>
            <person name="Meyers B.C."/>
            <person name="Spannagl M."/>
            <person name="Cheung F."/>
            <person name="De Mita S."/>
            <person name="Krishnakumar V."/>
            <person name="Gundlach H."/>
            <person name="Zhou S."/>
            <person name="Mudge J."/>
            <person name="Bharti A.K."/>
            <person name="Murray J.D."/>
            <person name="Naoumkina M.A."/>
            <person name="Rosen B."/>
            <person name="Silverstein K.A."/>
            <person name="Tang H."/>
            <person name="Rombauts S."/>
            <person name="Zhao P.X."/>
            <person name="Zhou P."/>
            <person name="Barbe V."/>
            <person name="Bardou P."/>
            <person name="Bechner M."/>
            <person name="Bellec A."/>
            <person name="Berger A."/>
            <person name="Berges H."/>
            <person name="Bidwell S."/>
            <person name="Bisseling T."/>
            <person name="Choisne N."/>
            <person name="Couloux A."/>
            <person name="Denny R."/>
            <person name="Deshpande S."/>
            <person name="Dai X."/>
            <person name="Doyle J.J."/>
            <person name="Dudez A.M."/>
            <person name="Farmer A.D."/>
            <person name="Fouteau S."/>
            <person name="Franken C."/>
            <person name="Gibelin C."/>
            <person name="Gish J."/>
            <person name="Goldstein S."/>
            <person name="Gonzalez A.J."/>
            <person name="Green P.J."/>
            <person name="Hallab A."/>
            <person name="Hartog M."/>
            <person name="Hua A."/>
            <person name="Humphray S.J."/>
            <person name="Jeong D.H."/>
            <person name="Jing Y."/>
            <person name="Jocker A."/>
            <person name="Kenton S.M."/>
            <person name="Kim D.J."/>
            <person name="Klee K."/>
            <person name="Lai H."/>
            <person name="Lang C."/>
            <person name="Lin S."/>
            <person name="Macmil S.L."/>
            <person name="Magdelenat G."/>
            <person name="Matthews L."/>
            <person name="McCorrison J."/>
            <person name="Monaghan E.L."/>
            <person name="Mun J.H."/>
            <person name="Najar F.Z."/>
            <person name="Nicholson C."/>
            <person name="Noirot C."/>
            <person name="O'Bleness M."/>
            <person name="Paule C.R."/>
            <person name="Poulain J."/>
            <person name="Prion F."/>
            <person name="Qin B."/>
            <person name="Qu C."/>
            <person name="Retzel E.F."/>
            <person name="Riddle C."/>
            <person name="Sallet E."/>
            <person name="Samain S."/>
            <person name="Samson N."/>
            <person name="Sanders I."/>
            <person name="Saurat O."/>
            <person name="Scarpelli C."/>
            <person name="Schiex T."/>
            <person name="Segurens B."/>
            <person name="Severin A.J."/>
            <person name="Sherrier D.J."/>
            <person name="Shi R."/>
            <person name="Sims S."/>
            <person name="Singer S.R."/>
            <person name="Sinharoy S."/>
            <person name="Sterck L."/>
            <person name="Viollet A."/>
            <person name="Wang B.B."/>
            <person name="Wang K."/>
            <person name="Wang M."/>
            <person name="Wang X."/>
            <person name="Warfsmann J."/>
            <person name="Weissenbach J."/>
            <person name="White D.D."/>
            <person name="White J.D."/>
            <person name="Wiley G.B."/>
            <person name="Wincker P."/>
            <person name="Xing Y."/>
            <person name="Yang L."/>
            <person name="Yao Z."/>
            <person name="Ying F."/>
            <person name="Zhai J."/>
            <person name="Zhou L."/>
            <person name="Zuber A."/>
            <person name="Denarie J."/>
            <person name="Dixon R.A."/>
            <person name="May G.D."/>
            <person name="Schwartz D.C."/>
            <person name="Rogers J."/>
            <person name="Quetier F."/>
            <person name="Town C.D."/>
            <person name="Roe B.A."/>
        </authorList>
    </citation>
    <scope>NUCLEOTIDE SEQUENCE [LARGE SCALE GENOMIC DNA]</scope>
    <source>
        <strain evidence="1">A17</strain>
        <strain evidence="2 3">cv. Jemalong A17</strain>
    </source>
</reference>
<reference evidence="2" key="3">
    <citation type="submission" date="2015-04" db="UniProtKB">
        <authorList>
            <consortium name="EnsemblPlants"/>
        </authorList>
    </citation>
    <scope>IDENTIFICATION</scope>
    <source>
        <strain evidence="2">cv. Jemalong A17</strain>
    </source>
</reference>
<evidence type="ECO:0000313" key="3">
    <source>
        <dbReference type="Proteomes" id="UP000002051"/>
    </source>
</evidence>
<sequence length="96" mass="10977">MDEKALSGLQARMEINDGKLENSLMIMYHLFNKKINDGKLPIELASERLVSFYTSLMKNKKVARKAAGKKPFDEDEDGPYDHKLMGSSNYLLEDYS</sequence>
<keyword evidence="3" id="KW-1185">Reference proteome</keyword>
<proteinExistence type="predicted"/>
<dbReference type="AlphaFoldDB" id="G7L958"/>
<name>G7L958_MEDTR</name>
<dbReference type="EMBL" id="CM001224">
    <property type="protein sequence ID" value="AET01912.1"/>
    <property type="molecule type" value="Genomic_DNA"/>
</dbReference>
<dbReference type="Proteomes" id="UP000002051">
    <property type="component" value="Chromosome 8"/>
</dbReference>